<proteinExistence type="predicted"/>
<gene>
    <name evidence="2" type="ORF">HJC23_006269</name>
</gene>
<feature type="region of interest" description="Disordered" evidence="1">
    <location>
        <begin position="211"/>
        <end position="252"/>
    </location>
</feature>
<protein>
    <submittedName>
        <fullName evidence="2">Uncharacterized protein</fullName>
    </submittedName>
</protein>
<feature type="compositionally biased region" description="Polar residues" evidence="1">
    <location>
        <begin position="177"/>
        <end position="186"/>
    </location>
</feature>
<feature type="region of interest" description="Disordered" evidence="1">
    <location>
        <begin position="308"/>
        <end position="341"/>
    </location>
</feature>
<organism evidence="2 3">
    <name type="scientific">Cyclotella cryptica</name>
    <dbReference type="NCBI Taxonomy" id="29204"/>
    <lineage>
        <taxon>Eukaryota</taxon>
        <taxon>Sar</taxon>
        <taxon>Stramenopiles</taxon>
        <taxon>Ochrophyta</taxon>
        <taxon>Bacillariophyta</taxon>
        <taxon>Coscinodiscophyceae</taxon>
        <taxon>Thalassiosirophycidae</taxon>
        <taxon>Stephanodiscales</taxon>
        <taxon>Stephanodiscaceae</taxon>
        <taxon>Cyclotella</taxon>
    </lineage>
</organism>
<evidence type="ECO:0000313" key="3">
    <source>
        <dbReference type="Proteomes" id="UP001516023"/>
    </source>
</evidence>
<name>A0ABD3PLZ5_9STRA</name>
<dbReference type="EMBL" id="JABMIG020000151">
    <property type="protein sequence ID" value="KAL3788816.1"/>
    <property type="molecule type" value="Genomic_DNA"/>
</dbReference>
<reference evidence="2 3" key="1">
    <citation type="journal article" date="2020" name="G3 (Bethesda)">
        <title>Improved Reference Genome for Cyclotella cryptica CCMP332, a Model for Cell Wall Morphogenesis, Salinity Adaptation, and Lipid Production in Diatoms (Bacillariophyta).</title>
        <authorList>
            <person name="Roberts W.R."/>
            <person name="Downey K.M."/>
            <person name="Ruck E.C."/>
            <person name="Traller J.C."/>
            <person name="Alverson A.J."/>
        </authorList>
    </citation>
    <scope>NUCLEOTIDE SEQUENCE [LARGE SCALE GENOMIC DNA]</scope>
    <source>
        <strain evidence="2 3">CCMP332</strain>
    </source>
</reference>
<dbReference type="AlphaFoldDB" id="A0ABD3PLZ5"/>
<feature type="region of interest" description="Disordered" evidence="1">
    <location>
        <begin position="164"/>
        <end position="195"/>
    </location>
</feature>
<feature type="compositionally biased region" description="Basic residues" evidence="1">
    <location>
        <begin position="217"/>
        <end position="226"/>
    </location>
</feature>
<dbReference type="Proteomes" id="UP001516023">
    <property type="component" value="Unassembled WGS sequence"/>
</dbReference>
<feature type="compositionally biased region" description="Polar residues" evidence="1">
    <location>
        <begin position="1"/>
        <end position="12"/>
    </location>
</feature>
<feature type="compositionally biased region" description="Polar residues" evidence="1">
    <location>
        <begin position="241"/>
        <end position="252"/>
    </location>
</feature>
<evidence type="ECO:0000256" key="1">
    <source>
        <dbReference type="SAM" id="MobiDB-lite"/>
    </source>
</evidence>
<accession>A0ABD3PLZ5</accession>
<feature type="region of interest" description="Disordered" evidence="1">
    <location>
        <begin position="1"/>
        <end position="20"/>
    </location>
</feature>
<evidence type="ECO:0000313" key="2">
    <source>
        <dbReference type="EMBL" id="KAL3788816.1"/>
    </source>
</evidence>
<feature type="region of interest" description="Disordered" evidence="1">
    <location>
        <begin position="656"/>
        <end position="676"/>
    </location>
</feature>
<feature type="compositionally biased region" description="Acidic residues" evidence="1">
    <location>
        <begin position="328"/>
        <end position="341"/>
    </location>
</feature>
<sequence>MSKSVDTSTPHSTFREAPPEDSSARYRIGTRFLRVVTGWGLCEGIINSFDGKYYSVEYISMNMEETLVDEKILDDAIIITNWNTHLLDEGQQVWVFMGKGRHSGVIMSIRRLDNKASVKWDSTNKVGEVDLDTVFPMFEYDSEGSLLTSSYSKRKRTPTNFFHRGLEEQVPRAFQTPKGSKQNETGTDNRSERCSIKIEYKETREAPLNCKDEKKGAYSKKRKPAKTRPQAQKKNWDEKSNPNILKSSCTPNSAGLGSPGLGWAPKYDVWIHPKLGLELTLDQARKFQHISDSLGGDEEAAYVEYKKSLTSEQTDNTKSAHKAPTVKDEDEEEEKETSEDFEQELSMLYDYYLNQKVRKDEEIPSGMVLRARISKCPLLRSKSDFRRMVYKRINVLQRAGKKREIYRLLKKLHDHDIGGRGGDGPSDLIEEFLGKETDRMHHEVEIVEPNKPDTAPEAVIVEDLSVGMFCDQTTVSSLSESPPVTASATLNDHNAVNNQIVGDDNSNKSDSSLGLKDSTRLVDVTKDSVDSKLPASDSYGFDDDTKLIDIVYGRGASNLPPSGAHNNIWRSAVKAPHISRNGKAFTTTSKPVKENAFAELLDLTEEDVSYELPASLPKLETSSIEIIELLEDDDEEKLGGSDPVVNKGSLPVNLASAGSWSSKTSSDDVINLLEDD</sequence>
<comment type="caution">
    <text evidence="2">The sequence shown here is derived from an EMBL/GenBank/DDBJ whole genome shotgun (WGS) entry which is preliminary data.</text>
</comment>
<keyword evidence="3" id="KW-1185">Reference proteome</keyword>